<dbReference type="MINT" id="Q21484"/>
<dbReference type="EMBL" id="BX284603">
    <property type="protein sequence ID" value="CAA88954.2"/>
    <property type="molecule type" value="Genomic_DNA"/>
</dbReference>
<dbReference type="OMA" id="WTCDAND"/>
<dbReference type="GO" id="GO:0010485">
    <property type="term" value="F:histone H4 acetyltransferase activity"/>
    <property type="evidence" value="ECO:0000318"/>
    <property type="project" value="GO_Central"/>
</dbReference>
<dbReference type="Gene3D" id="1.10.10.390">
    <property type="match status" value="1"/>
</dbReference>
<dbReference type="InterPro" id="IPR048776">
    <property type="entry name" value="HAT1_C"/>
</dbReference>
<dbReference type="Reactome" id="R-CEL-3214847">
    <property type="pathway name" value="HATs acetylate histones"/>
</dbReference>
<protein>
    <recommendedName>
        <fullName evidence="4">Histone acetyltransferase type B catalytic subunit</fullName>
        <ecNumber evidence="3">2.3.1.48</ecNumber>
    </recommendedName>
</protein>
<feature type="domain" description="Histone acetyl transferase HAT1 N-terminal" evidence="9">
    <location>
        <begin position="16"/>
        <end position="171"/>
    </location>
</feature>
<dbReference type="GO" id="GO:0042393">
    <property type="term" value="F:histone binding"/>
    <property type="evidence" value="ECO:0007669"/>
    <property type="project" value="InterPro"/>
</dbReference>
<dbReference type="SUPFAM" id="SSF55729">
    <property type="entry name" value="Acyl-CoA N-acyltransferases (Nat)"/>
    <property type="match status" value="1"/>
</dbReference>
<dbReference type="Pfam" id="PF21183">
    <property type="entry name" value="HAT1_C"/>
    <property type="match status" value="1"/>
</dbReference>
<dbReference type="RefSeq" id="NP_499296.2">
    <property type="nucleotide sequence ID" value="NM_066895.4"/>
</dbReference>
<evidence type="ECO:0000256" key="4">
    <source>
        <dbReference type="ARBA" id="ARBA00021268"/>
    </source>
</evidence>
<dbReference type="PANTHER" id="PTHR12046">
    <property type="entry name" value="HISTONE ACETYLTRANSFERASE TYPE B CATALYTIC SUBUNIT"/>
    <property type="match status" value="1"/>
</dbReference>
<dbReference type="GO" id="GO:0031509">
    <property type="term" value="P:subtelomeric heterochromatin formation"/>
    <property type="evidence" value="ECO:0007669"/>
    <property type="project" value="InterPro"/>
</dbReference>
<dbReference type="InterPro" id="IPR019467">
    <property type="entry name" value="Hat1_N"/>
</dbReference>
<dbReference type="OrthoDB" id="5877532at2759"/>
<evidence type="ECO:0000256" key="3">
    <source>
        <dbReference type="ARBA" id="ARBA00013184"/>
    </source>
</evidence>
<dbReference type="GO" id="GO:0000781">
    <property type="term" value="C:chromosome, telomeric region"/>
    <property type="evidence" value="ECO:0007669"/>
    <property type="project" value="GOC"/>
</dbReference>
<dbReference type="InterPro" id="IPR016181">
    <property type="entry name" value="Acyl_CoA_acyltransferase"/>
</dbReference>
<evidence type="ECO:0000256" key="7">
    <source>
        <dbReference type="ARBA" id="ARBA00023315"/>
    </source>
</evidence>
<keyword evidence="5" id="KW-0808">Transferase</keyword>
<dbReference type="Gene3D" id="3.40.630.30">
    <property type="match status" value="1"/>
</dbReference>
<dbReference type="InterPro" id="IPR037113">
    <property type="entry name" value="Hat1_N_sf"/>
</dbReference>
<dbReference type="EC" id="2.3.1.48" evidence="3"/>
<evidence type="ECO:0000256" key="8">
    <source>
        <dbReference type="ARBA" id="ARBA00048017"/>
    </source>
</evidence>
<dbReference type="UCSC" id="M03C11.4">
    <property type="organism name" value="c. elegans"/>
</dbReference>
<evidence type="ECO:0000313" key="11">
    <source>
        <dbReference type="EMBL" id="CAA88954.2"/>
    </source>
</evidence>
<keyword evidence="14" id="KW-1267">Proteomics identification</keyword>
<comment type="similarity">
    <text evidence="2">Belongs to the HAT1 family.</text>
</comment>
<organism evidence="11 12">
    <name type="scientific">Caenorhabditis elegans</name>
    <dbReference type="NCBI Taxonomy" id="6239"/>
    <lineage>
        <taxon>Eukaryota</taxon>
        <taxon>Metazoa</taxon>
        <taxon>Ecdysozoa</taxon>
        <taxon>Nematoda</taxon>
        <taxon>Chromadorea</taxon>
        <taxon>Rhabditida</taxon>
        <taxon>Rhabditina</taxon>
        <taxon>Rhabditomorpha</taxon>
        <taxon>Rhabditoidea</taxon>
        <taxon>Rhabditidae</taxon>
        <taxon>Peloderinae</taxon>
        <taxon>Caenorhabditis</taxon>
    </lineage>
</organism>
<dbReference type="SMR" id="Q21484"/>
<sequence length="411" mass="48200">MVMEDVTNVNRNRRYISDGLAVVKMTFLKNMQEISTAPRYEPEMVYQHFGDEETIFGYEDLEVTIHHTAQTLYSYINVSYSSKAKNENGLEADDVIDKLVHPDVRPNVLVSGKEEFQQKLIKQKDFKPFGEMVHKFELKGKSYEVYKVAEQTEEFNLFLERIQTLGMFFIECCSLTDNTEDNWLHYFIYERCDTGEGDGSTVANVAGYATLFKFYNYIDRIRPRIAQMLLLPQYRKSGIGASFMESFLRDLRASPEVFDVTVESPGDQFVSLRDYVDCVNCMTLREFAPENLKRGYSDKMRQAALEKLKISRQQARRVYEILRYRATNKKDKEELKAQRIDVKRRLYAPMKKSDQDWKRLNLALTPDELRQAACGQMDEETKFSTLSQNYDRLMEAYQKTIDRIEQHPSIF</sequence>
<dbReference type="InParanoid" id="Q21484"/>
<evidence type="ECO:0000259" key="10">
    <source>
        <dbReference type="Pfam" id="PF21183"/>
    </source>
</evidence>
<evidence type="ECO:0000256" key="1">
    <source>
        <dbReference type="ARBA" id="ARBA00004123"/>
    </source>
</evidence>
<dbReference type="WormBase" id="M03C11.4">
    <property type="protein sequence ID" value="CE44358"/>
    <property type="gene ID" value="WBGene00044069"/>
    <property type="gene designation" value="hat-1"/>
</dbReference>
<dbReference type="HOGENOM" id="CLU_036024_0_1_1"/>
<evidence type="ECO:0000313" key="13">
    <source>
        <dbReference type="WormBase" id="M03C11.4"/>
    </source>
</evidence>
<dbReference type="Proteomes" id="UP000001940">
    <property type="component" value="Chromosome III"/>
</dbReference>
<dbReference type="KEGG" id="cel:CELE_M03C11.4"/>
<evidence type="ECO:0000313" key="12">
    <source>
        <dbReference type="Proteomes" id="UP000001940"/>
    </source>
</evidence>
<dbReference type="InterPro" id="IPR013523">
    <property type="entry name" value="Hist_AcTrfase_HAT1_C"/>
</dbReference>
<dbReference type="PhylomeDB" id="Q21484"/>
<feature type="domain" description="Histone acetyltransferase type B catalytic subunit C-terminal" evidence="10">
    <location>
        <begin position="273"/>
        <end position="324"/>
    </location>
</feature>
<evidence type="ECO:0000256" key="2">
    <source>
        <dbReference type="ARBA" id="ARBA00010543"/>
    </source>
</evidence>
<dbReference type="PeptideAtlas" id="Q21484"/>
<dbReference type="Gene3D" id="3.90.360.10">
    <property type="entry name" value="Histone acetyl transferase 1 (HAT1), N-terminal domain"/>
    <property type="match status" value="1"/>
</dbReference>
<dbReference type="AGR" id="WB:WBGene00044069"/>
<dbReference type="IntAct" id="Q21484">
    <property type="interactions" value="6"/>
</dbReference>
<dbReference type="Pfam" id="PF10394">
    <property type="entry name" value="Hat1_N"/>
    <property type="match status" value="1"/>
</dbReference>
<proteinExistence type="evidence at protein level"/>
<evidence type="ECO:0007829" key="14">
    <source>
        <dbReference type="PeptideAtlas" id="Q21484"/>
    </source>
</evidence>
<accession>Q21484</accession>
<reference evidence="11 12" key="1">
    <citation type="journal article" date="1998" name="Science">
        <title>Genome sequence of the nematode C. elegans: a platform for investigating biology.</title>
        <authorList>
            <consortium name="The C. elegans sequencing consortium"/>
            <person name="Sulson J.E."/>
            <person name="Waterston R."/>
        </authorList>
    </citation>
    <scope>NUCLEOTIDE SEQUENCE [LARGE SCALE GENOMIC DNA]</scope>
    <source>
        <strain evidence="11 12">Bristol N2</strain>
    </source>
</reference>
<dbReference type="InterPro" id="IPR017380">
    <property type="entry name" value="Hist_AcTrfase_B-typ_cat-su"/>
</dbReference>
<dbReference type="GeneID" id="176458"/>
<dbReference type="FunCoup" id="Q21484">
    <property type="interactions" value="3088"/>
</dbReference>
<evidence type="ECO:0000259" key="9">
    <source>
        <dbReference type="Pfam" id="PF10394"/>
    </source>
</evidence>
<keyword evidence="12" id="KW-1185">Reference proteome</keyword>
<evidence type="ECO:0000256" key="6">
    <source>
        <dbReference type="ARBA" id="ARBA00023242"/>
    </source>
</evidence>
<dbReference type="CTD" id="176458"/>
<evidence type="ECO:0000256" key="5">
    <source>
        <dbReference type="ARBA" id="ARBA00022679"/>
    </source>
</evidence>
<keyword evidence="6" id="KW-0539">Nucleus</keyword>
<dbReference type="STRING" id="6239.M03C11.4.1"/>
<name>Q21484_CAEEL</name>
<comment type="subcellular location">
    <subcellularLocation>
        <location evidence="1">Nucleus</location>
    </subcellularLocation>
</comment>
<dbReference type="AlphaFoldDB" id="Q21484"/>
<gene>
    <name evidence="11 13" type="primary">hat-1</name>
    <name evidence="11" type="ORF">CELE_M03C11.4</name>
    <name evidence="13" type="ORF">M03C11.4</name>
</gene>
<dbReference type="Bgee" id="WBGene00044069">
    <property type="expression patterns" value="Expressed in embryo and 4 other cell types or tissues"/>
</dbReference>
<dbReference type="PaxDb" id="6239-M03C11.4.2"/>
<keyword evidence="7" id="KW-0012">Acyltransferase</keyword>
<dbReference type="GO" id="GO:0005634">
    <property type="term" value="C:nucleus"/>
    <property type="evidence" value="ECO:0007669"/>
    <property type="project" value="UniProtKB-SubCell"/>
</dbReference>
<dbReference type="eggNOG" id="KOG2696">
    <property type="taxonomic scope" value="Eukaryota"/>
</dbReference>
<comment type="catalytic activity">
    <reaction evidence="8">
        <text>L-lysyl-[protein] + acetyl-CoA = N(6)-acetyl-L-lysyl-[protein] + CoA + H(+)</text>
        <dbReference type="Rhea" id="RHEA:45948"/>
        <dbReference type="Rhea" id="RHEA-COMP:9752"/>
        <dbReference type="Rhea" id="RHEA-COMP:10731"/>
        <dbReference type="ChEBI" id="CHEBI:15378"/>
        <dbReference type="ChEBI" id="CHEBI:29969"/>
        <dbReference type="ChEBI" id="CHEBI:57287"/>
        <dbReference type="ChEBI" id="CHEBI:57288"/>
        <dbReference type="ChEBI" id="CHEBI:61930"/>
        <dbReference type="EC" id="2.3.1.48"/>
    </reaction>
</comment>